<keyword evidence="2" id="KW-1185">Reference proteome</keyword>
<dbReference type="EMBL" id="CAJVPU010009901">
    <property type="protein sequence ID" value="CAG8599805.1"/>
    <property type="molecule type" value="Genomic_DNA"/>
</dbReference>
<sequence length="91" mass="10400">EELVWHNFEFSGNRLCKLWNRDDIYGKPITVHYVDQISQPFGNIQVDKISLAAASSNFRVAKNIVDCNLSDDEILNLRDIQSDNGMGINRC</sequence>
<evidence type="ECO:0000313" key="1">
    <source>
        <dbReference type="EMBL" id="CAG8599805.1"/>
    </source>
</evidence>
<name>A0ACA9MMG9_9GLOM</name>
<gene>
    <name evidence="1" type="ORF">DHETER_LOCUS7200</name>
</gene>
<proteinExistence type="predicted"/>
<evidence type="ECO:0000313" key="2">
    <source>
        <dbReference type="Proteomes" id="UP000789702"/>
    </source>
</evidence>
<comment type="caution">
    <text evidence="1">The sequence shown here is derived from an EMBL/GenBank/DDBJ whole genome shotgun (WGS) entry which is preliminary data.</text>
</comment>
<protein>
    <submittedName>
        <fullName evidence="1">2732_t:CDS:1</fullName>
    </submittedName>
</protein>
<dbReference type="Proteomes" id="UP000789702">
    <property type="component" value="Unassembled WGS sequence"/>
</dbReference>
<accession>A0ACA9MMG9</accession>
<reference evidence="1" key="1">
    <citation type="submission" date="2021-06" db="EMBL/GenBank/DDBJ databases">
        <authorList>
            <person name="Kallberg Y."/>
            <person name="Tangrot J."/>
            <person name="Rosling A."/>
        </authorList>
    </citation>
    <scope>NUCLEOTIDE SEQUENCE</scope>
    <source>
        <strain evidence="1">IL203A</strain>
    </source>
</reference>
<organism evidence="1 2">
    <name type="scientific">Dentiscutata heterogama</name>
    <dbReference type="NCBI Taxonomy" id="1316150"/>
    <lineage>
        <taxon>Eukaryota</taxon>
        <taxon>Fungi</taxon>
        <taxon>Fungi incertae sedis</taxon>
        <taxon>Mucoromycota</taxon>
        <taxon>Glomeromycotina</taxon>
        <taxon>Glomeromycetes</taxon>
        <taxon>Diversisporales</taxon>
        <taxon>Gigasporaceae</taxon>
        <taxon>Dentiscutata</taxon>
    </lineage>
</organism>
<feature type="non-terminal residue" evidence="1">
    <location>
        <position position="1"/>
    </location>
</feature>